<dbReference type="NCBIfam" id="NF004231">
    <property type="entry name" value="PRK05679.1"/>
    <property type="match status" value="1"/>
</dbReference>
<keyword evidence="3" id="KW-0288">FMN</keyword>
<dbReference type="EMBL" id="UINC01002364">
    <property type="protein sequence ID" value="SUZ95894.1"/>
    <property type="molecule type" value="Genomic_DNA"/>
</dbReference>
<dbReference type="GO" id="GO:0004733">
    <property type="term" value="F:pyridoxamine phosphate oxidase activity"/>
    <property type="evidence" value="ECO:0007669"/>
    <property type="project" value="InterPro"/>
</dbReference>
<dbReference type="InterPro" id="IPR012349">
    <property type="entry name" value="Split_barrel_FMN-bd"/>
</dbReference>
<evidence type="ECO:0000313" key="7">
    <source>
        <dbReference type="EMBL" id="SUZ95894.1"/>
    </source>
</evidence>
<dbReference type="GO" id="GO:0010181">
    <property type="term" value="F:FMN binding"/>
    <property type="evidence" value="ECO:0007669"/>
    <property type="project" value="InterPro"/>
</dbReference>
<proteinExistence type="inferred from homology"/>
<dbReference type="Gene3D" id="2.30.110.10">
    <property type="entry name" value="Electron Transport, Fmn-binding Protein, Chain A"/>
    <property type="match status" value="1"/>
</dbReference>
<feature type="domain" description="Pyridoxine 5'-phosphate oxidase dimerisation C-terminal" evidence="6">
    <location>
        <begin position="172"/>
        <end position="213"/>
    </location>
</feature>
<protein>
    <recommendedName>
        <fullName evidence="8">Pyridoxamine 5'-phosphate oxidase putative domain-containing protein</fullName>
    </recommendedName>
</protein>
<dbReference type="Pfam" id="PF01243">
    <property type="entry name" value="PNPOx_N"/>
    <property type="match status" value="1"/>
</dbReference>
<dbReference type="PANTHER" id="PTHR10851:SF0">
    <property type="entry name" value="PYRIDOXINE-5'-PHOSPHATE OXIDASE"/>
    <property type="match status" value="1"/>
</dbReference>
<evidence type="ECO:0000256" key="4">
    <source>
        <dbReference type="ARBA" id="ARBA00023002"/>
    </source>
</evidence>
<organism evidence="7">
    <name type="scientific">marine metagenome</name>
    <dbReference type="NCBI Taxonomy" id="408172"/>
    <lineage>
        <taxon>unclassified sequences</taxon>
        <taxon>metagenomes</taxon>
        <taxon>ecological metagenomes</taxon>
    </lineage>
</organism>
<sequence>MPMQGHLEPDFSRPPLLIEELESDPIVQFEKWFREAWDENYPMPHAMSLATASAEGLPTVRTVLLKGYDSNGFVFFTNYGSRKAKQISNNPQAALLFPWVRLGRQVTVAGRVEKISKSESVQYFLSRPRGSQLSAWASAQSTVISSRAILESAFATVKRRFADGEVPLPDFWGGYRVDPDSIEFWQNRKDRLHDRFLYNRGENGAWRIDRLTP</sequence>
<feature type="domain" description="Pyridoxamine 5'-phosphate oxidase N-terminal" evidence="5">
    <location>
        <begin position="34"/>
        <end position="158"/>
    </location>
</feature>
<reference evidence="7" key="1">
    <citation type="submission" date="2018-05" db="EMBL/GenBank/DDBJ databases">
        <authorList>
            <person name="Lanie J.A."/>
            <person name="Ng W.-L."/>
            <person name="Kazmierczak K.M."/>
            <person name="Andrzejewski T.M."/>
            <person name="Davidsen T.M."/>
            <person name="Wayne K.J."/>
            <person name="Tettelin H."/>
            <person name="Glass J.I."/>
            <person name="Rusch D."/>
            <person name="Podicherti R."/>
            <person name="Tsui H.-C.T."/>
            <person name="Winkler M.E."/>
        </authorList>
    </citation>
    <scope>NUCLEOTIDE SEQUENCE</scope>
</reference>
<keyword evidence="4" id="KW-0560">Oxidoreductase</keyword>
<evidence type="ECO:0000259" key="6">
    <source>
        <dbReference type="Pfam" id="PF10590"/>
    </source>
</evidence>
<dbReference type="SUPFAM" id="SSF50475">
    <property type="entry name" value="FMN-binding split barrel"/>
    <property type="match status" value="1"/>
</dbReference>
<evidence type="ECO:0000256" key="3">
    <source>
        <dbReference type="ARBA" id="ARBA00022643"/>
    </source>
</evidence>
<dbReference type="InterPro" id="IPR019740">
    <property type="entry name" value="Pyridox_Oxase_CS"/>
</dbReference>
<dbReference type="InterPro" id="IPR011576">
    <property type="entry name" value="Pyridox_Oxase_N"/>
</dbReference>
<dbReference type="GO" id="GO:0008615">
    <property type="term" value="P:pyridoxine biosynthetic process"/>
    <property type="evidence" value="ECO:0007669"/>
    <property type="project" value="InterPro"/>
</dbReference>
<keyword evidence="2" id="KW-0285">Flavoprotein</keyword>
<comment type="cofactor">
    <cofactor evidence="1">
        <name>FMN</name>
        <dbReference type="ChEBI" id="CHEBI:58210"/>
    </cofactor>
</comment>
<evidence type="ECO:0008006" key="8">
    <source>
        <dbReference type="Google" id="ProtNLM"/>
    </source>
</evidence>
<gene>
    <name evidence="7" type="ORF">METZ01_LOCUS48748</name>
</gene>
<dbReference type="PANTHER" id="PTHR10851">
    <property type="entry name" value="PYRIDOXINE-5-PHOSPHATE OXIDASE"/>
    <property type="match status" value="1"/>
</dbReference>
<evidence type="ECO:0000256" key="2">
    <source>
        <dbReference type="ARBA" id="ARBA00022630"/>
    </source>
</evidence>
<dbReference type="AlphaFoldDB" id="A0A381RXG6"/>
<dbReference type="PROSITE" id="PS01064">
    <property type="entry name" value="PYRIDOX_OXIDASE"/>
    <property type="match status" value="1"/>
</dbReference>
<dbReference type="PIRSF" id="PIRSF000190">
    <property type="entry name" value="Pyd_amn-ph_oxd"/>
    <property type="match status" value="1"/>
</dbReference>
<name>A0A381RXG6_9ZZZZ</name>
<dbReference type="InterPro" id="IPR000659">
    <property type="entry name" value="Pyridox_Oxase"/>
</dbReference>
<evidence type="ECO:0000259" key="5">
    <source>
        <dbReference type="Pfam" id="PF01243"/>
    </source>
</evidence>
<dbReference type="InterPro" id="IPR019576">
    <property type="entry name" value="Pyridoxamine_oxidase_dimer_C"/>
</dbReference>
<evidence type="ECO:0000256" key="1">
    <source>
        <dbReference type="ARBA" id="ARBA00001917"/>
    </source>
</evidence>
<dbReference type="HAMAP" id="MF_01629">
    <property type="entry name" value="PdxH"/>
    <property type="match status" value="1"/>
</dbReference>
<dbReference type="NCBIfam" id="TIGR00558">
    <property type="entry name" value="pdxH"/>
    <property type="match status" value="1"/>
</dbReference>
<dbReference type="Pfam" id="PF10590">
    <property type="entry name" value="PNP_phzG_C"/>
    <property type="match status" value="1"/>
</dbReference>
<accession>A0A381RXG6</accession>